<dbReference type="Proteomes" id="UP001144297">
    <property type="component" value="Unassembled WGS sequence"/>
</dbReference>
<dbReference type="GO" id="GO:0110001">
    <property type="term" value="C:toxin-antitoxin complex"/>
    <property type="evidence" value="ECO:0007669"/>
    <property type="project" value="InterPro"/>
</dbReference>
<accession>A0A9W6GG08</accession>
<evidence type="ECO:0000256" key="2">
    <source>
        <dbReference type="ARBA" id="ARBA00022722"/>
    </source>
</evidence>
<gene>
    <name evidence="5" type="ORF">TISLANDTSLP1_07300</name>
</gene>
<sequence>MIDKEFIKTKLFLIKSYYEELEQILSFSDSEIKEDFIKLRAIERVIQLIVDEIIDINTHIVRHHPLKLPSDFQSSFLILAGNKILPESFAKKKKIAPVVGLRNRLVNRYEKINIELLLNLIRKNKEDFVEYVRHIFEFIEKS</sequence>
<dbReference type="GO" id="GO:0004540">
    <property type="term" value="F:RNA nuclease activity"/>
    <property type="evidence" value="ECO:0007669"/>
    <property type="project" value="InterPro"/>
</dbReference>
<dbReference type="Gene3D" id="1.20.120.580">
    <property type="entry name" value="bsu32300-like"/>
    <property type="match status" value="1"/>
</dbReference>
<evidence type="ECO:0000313" key="5">
    <source>
        <dbReference type="EMBL" id="GLI53037.1"/>
    </source>
</evidence>
<organism evidence="5 6">
    <name type="scientific">Thermodesulfovibrio yellowstonii</name>
    <dbReference type="NCBI Taxonomy" id="28262"/>
    <lineage>
        <taxon>Bacteria</taxon>
        <taxon>Pseudomonadati</taxon>
        <taxon>Nitrospirota</taxon>
        <taxon>Thermodesulfovibrionia</taxon>
        <taxon>Thermodesulfovibrionales</taxon>
        <taxon>Thermodesulfovibrionaceae</taxon>
        <taxon>Thermodesulfovibrio</taxon>
    </lineage>
</organism>
<dbReference type="GO" id="GO:0016787">
    <property type="term" value="F:hydrolase activity"/>
    <property type="evidence" value="ECO:0007669"/>
    <property type="project" value="UniProtKB-KW"/>
</dbReference>
<keyword evidence="6" id="KW-1185">Reference proteome</keyword>
<keyword evidence="3" id="KW-0378">Hydrolase</keyword>
<name>A0A9W6GG08_9BACT</name>
<dbReference type="InterPro" id="IPR037038">
    <property type="entry name" value="HepT-like_sf"/>
</dbReference>
<keyword evidence="2" id="KW-0540">Nuclease</keyword>
<dbReference type="EMBL" id="BSDX01000001">
    <property type="protein sequence ID" value="GLI53037.1"/>
    <property type="molecule type" value="Genomic_DNA"/>
</dbReference>
<evidence type="ECO:0000313" key="6">
    <source>
        <dbReference type="Proteomes" id="UP001144297"/>
    </source>
</evidence>
<protein>
    <recommendedName>
        <fullName evidence="7">DUF86 domain-containing protein</fullName>
    </recommendedName>
</protein>
<evidence type="ECO:0008006" key="7">
    <source>
        <dbReference type="Google" id="ProtNLM"/>
    </source>
</evidence>
<proteinExistence type="inferred from homology"/>
<comment type="similarity">
    <text evidence="4">Belongs to the HepT RNase toxin family.</text>
</comment>
<keyword evidence="1" id="KW-1277">Toxin-antitoxin system</keyword>
<dbReference type="NCBIfam" id="NF047751">
    <property type="entry name" value="HepT_toxin"/>
    <property type="match status" value="1"/>
</dbReference>
<dbReference type="Pfam" id="PF01934">
    <property type="entry name" value="HepT-like"/>
    <property type="match status" value="1"/>
</dbReference>
<dbReference type="PANTHER" id="PTHR33397">
    <property type="entry name" value="UPF0331 PROTEIN YUTE"/>
    <property type="match status" value="1"/>
</dbReference>
<dbReference type="InterPro" id="IPR052379">
    <property type="entry name" value="Type_VII_TA_RNase"/>
</dbReference>
<dbReference type="PANTHER" id="PTHR33397:SF3">
    <property type="entry name" value="MRNA NUCLEASE HEPT"/>
    <property type="match status" value="1"/>
</dbReference>
<dbReference type="AlphaFoldDB" id="A0A9W6GG08"/>
<evidence type="ECO:0000256" key="1">
    <source>
        <dbReference type="ARBA" id="ARBA00022649"/>
    </source>
</evidence>
<evidence type="ECO:0000256" key="4">
    <source>
        <dbReference type="ARBA" id="ARBA00024207"/>
    </source>
</evidence>
<evidence type="ECO:0000256" key="3">
    <source>
        <dbReference type="ARBA" id="ARBA00022801"/>
    </source>
</evidence>
<reference evidence="5" key="1">
    <citation type="submission" date="2022-12" db="EMBL/GenBank/DDBJ databases">
        <title>Reference genome sequencing for broad-spectrum identification of bacterial and archaeal isolates by mass spectrometry.</title>
        <authorList>
            <person name="Sekiguchi Y."/>
            <person name="Tourlousse D.M."/>
        </authorList>
    </citation>
    <scope>NUCLEOTIDE SEQUENCE</scope>
    <source>
        <strain evidence="5">TSL-P1</strain>
    </source>
</reference>
<comment type="caution">
    <text evidence="5">The sequence shown here is derived from an EMBL/GenBank/DDBJ whole genome shotgun (WGS) entry which is preliminary data.</text>
</comment>
<dbReference type="InterPro" id="IPR008201">
    <property type="entry name" value="HepT-like"/>
</dbReference>